<name>B1M225_METRJ</name>
<evidence type="ECO:0000259" key="1">
    <source>
        <dbReference type="Pfam" id="PF03374"/>
    </source>
</evidence>
<proteinExistence type="predicted"/>
<accession>B1M225</accession>
<protein>
    <submittedName>
        <fullName evidence="2">Phage regulatory protein, Rha family</fullName>
    </submittedName>
</protein>
<organism evidence="2 3">
    <name type="scientific">Methylobacterium radiotolerans (strain ATCC 27329 / DSM 1819 / JCM 2831 / NBRC 15690 / NCIMB 10815 / 0-1)</name>
    <dbReference type="NCBI Taxonomy" id="426355"/>
    <lineage>
        <taxon>Bacteria</taxon>
        <taxon>Pseudomonadati</taxon>
        <taxon>Pseudomonadota</taxon>
        <taxon>Alphaproteobacteria</taxon>
        <taxon>Hyphomicrobiales</taxon>
        <taxon>Methylobacteriaceae</taxon>
        <taxon>Methylobacterium</taxon>
    </lineage>
</organism>
<dbReference type="RefSeq" id="WP_012319605.1">
    <property type="nucleotide sequence ID" value="NC_010505.1"/>
</dbReference>
<gene>
    <name evidence="2" type="ordered locus">Mrad2831_2652</name>
</gene>
<dbReference type="STRING" id="426355.Mrad2831_2652"/>
<evidence type="ECO:0000313" key="3">
    <source>
        <dbReference type="Proteomes" id="UP000006589"/>
    </source>
</evidence>
<dbReference type="NCBIfam" id="TIGR02681">
    <property type="entry name" value="phage_pRha"/>
    <property type="match status" value="1"/>
</dbReference>
<dbReference type="InterPro" id="IPR014054">
    <property type="entry name" value="Phage_regulatory_Rha"/>
</dbReference>
<dbReference type="Proteomes" id="UP000006589">
    <property type="component" value="Chromosome"/>
</dbReference>
<dbReference type="GO" id="GO:0003677">
    <property type="term" value="F:DNA binding"/>
    <property type="evidence" value="ECO:0007669"/>
    <property type="project" value="InterPro"/>
</dbReference>
<reference evidence="2 3" key="1">
    <citation type="submission" date="2008-03" db="EMBL/GenBank/DDBJ databases">
        <title>Complete sequence of chromosome of Methylobacterium radiotolerans JCM 2831.</title>
        <authorList>
            <consortium name="US DOE Joint Genome Institute"/>
            <person name="Copeland A."/>
            <person name="Lucas S."/>
            <person name="Lapidus A."/>
            <person name="Glavina del Rio T."/>
            <person name="Dalin E."/>
            <person name="Tice H."/>
            <person name="Bruce D."/>
            <person name="Goodwin L."/>
            <person name="Pitluck S."/>
            <person name="Kiss H."/>
            <person name="Brettin T."/>
            <person name="Detter J.C."/>
            <person name="Han C."/>
            <person name="Kuske C.R."/>
            <person name="Schmutz J."/>
            <person name="Larimer F."/>
            <person name="Land M."/>
            <person name="Hauser L."/>
            <person name="Kyrpides N."/>
            <person name="Mikhailova N."/>
            <person name="Marx C.J."/>
            <person name="Richardson P."/>
        </authorList>
    </citation>
    <scope>NUCLEOTIDE SEQUENCE [LARGE SCALE GENOMIC DNA]</scope>
    <source>
        <strain evidence="3">ATCC 27329 / DSM 1819 / JCM 2831 / NBRC 15690 / NCIMB 10815 / 0-1</strain>
    </source>
</reference>
<dbReference type="GeneID" id="6138694"/>
<dbReference type="Pfam" id="PF03374">
    <property type="entry name" value="ANT"/>
    <property type="match status" value="1"/>
</dbReference>
<evidence type="ECO:0000313" key="2">
    <source>
        <dbReference type="EMBL" id="ACB24636.1"/>
    </source>
</evidence>
<sequence>MEAVSEAVLHRTTSLALSPVVDVIDGAAMAETRDIAAFFNKSHKSVLVAVRTALARRPDLLGRKIVPMFDTVGIGNGATGEAMAYRLDRDAFSLIVMGFTGERAFQWKLDYIEAFNRMEATLRQPQAQPFDPNDPAALRTLLIGYSEQLPLARAETAEVKQELTVVQAVVEEQRPMVDANLAFLDDDGLCNLRPAARAVDAPCMLFLKWMEERKYVIRENGGELHPAAAMRRDGYMKLRAKPDANGKLRNQAVVTRSGLVWLRHRWLAGPGKVLALQAAVAARQAELPGI</sequence>
<dbReference type="PATRIC" id="fig|426355.14.peg.2718"/>
<dbReference type="AlphaFoldDB" id="B1M225"/>
<dbReference type="Pfam" id="PF09669">
    <property type="entry name" value="Phage_pRha"/>
    <property type="match status" value="1"/>
</dbReference>
<dbReference type="KEGG" id="mrd:Mrad2831_2652"/>
<feature type="domain" description="Antirepressor protein C-terminal" evidence="1">
    <location>
        <begin position="168"/>
        <end position="267"/>
    </location>
</feature>
<dbReference type="EMBL" id="CP001001">
    <property type="protein sequence ID" value="ACB24636.1"/>
    <property type="molecule type" value="Genomic_DNA"/>
</dbReference>
<dbReference type="eggNOG" id="COG3646">
    <property type="taxonomic scope" value="Bacteria"/>
</dbReference>
<dbReference type="HOGENOM" id="CLU_969126_0_0_5"/>
<dbReference type="InterPro" id="IPR005039">
    <property type="entry name" value="Ant_C"/>
</dbReference>